<evidence type="ECO:0000313" key="2">
    <source>
        <dbReference type="EMBL" id="KAG5633577.1"/>
    </source>
</evidence>
<evidence type="ECO:0000313" key="3">
    <source>
        <dbReference type="Proteomes" id="UP000717328"/>
    </source>
</evidence>
<reference evidence="2" key="2">
    <citation type="submission" date="2021-10" db="EMBL/GenBank/DDBJ databases">
        <title>Phylogenomics reveals ancestral predisposition of the termite-cultivated fungus Termitomyces towards a domesticated lifestyle.</title>
        <authorList>
            <person name="Auxier B."/>
            <person name="Grum-Grzhimaylo A."/>
            <person name="Cardenas M.E."/>
            <person name="Lodge J.D."/>
            <person name="Laessoe T."/>
            <person name="Pedersen O."/>
            <person name="Smith M.E."/>
            <person name="Kuyper T.W."/>
            <person name="Franco-Molano E.A."/>
            <person name="Baroni T.J."/>
            <person name="Aanen D.K."/>
        </authorList>
    </citation>
    <scope>NUCLEOTIDE SEQUENCE</scope>
    <source>
        <strain evidence="2">D49</strain>
    </source>
</reference>
<protein>
    <submittedName>
        <fullName evidence="2">Uncharacterized protein</fullName>
    </submittedName>
</protein>
<organism evidence="2 3">
    <name type="scientific">Sphagnurus paluster</name>
    <dbReference type="NCBI Taxonomy" id="117069"/>
    <lineage>
        <taxon>Eukaryota</taxon>
        <taxon>Fungi</taxon>
        <taxon>Dikarya</taxon>
        <taxon>Basidiomycota</taxon>
        <taxon>Agaricomycotina</taxon>
        <taxon>Agaricomycetes</taxon>
        <taxon>Agaricomycetidae</taxon>
        <taxon>Agaricales</taxon>
        <taxon>Tricholomatineae</taxon>
        <taxon>Lyophyllaceae</taxon>
        <taxon>Sphagnurus</taxon>
    </lineage>
</organism>
<dbReference type="EMBL" id="JABCKI010007471">
    <property type="protein sequence ID" value="KAG5633577.1"/>
    <property type="molecule type" value="Genomic_DNA"/>
</dbReference>
<sequence>VAAYQASIPPIVPELCFCVVHCTSGRLQSASSDWTWSLITYLTDHPAFHKKLLSDSTAEANKEGWPKAVGKNGKPQQLKKEYTKHLKTLGATGAGLDPKDIIPGIDHAAAAVAIFEGSAPDDGQNADCLEVRSGDGDKHAADELEEDDKEDDYEQVPQRADPEPPSANLEAILSTSGLIKPATMMPKPSKIKAALSGHDAGLAKAATTTPPRDPAQKAPSIAQMANMANKRVKYELKYASCQKAATEERNAKLEELGLQIELARLNAQIAGISPASQLVISASTPSMLSPTMRPVLGSYNSQDMIFGSH</sequence>
<dbReference type="Proteomes" id="UP000717328">
    <property type="component" value="Unassembled WGS sequence"/>
</dbReference>
<feature type="compositionally biased region" description="Acidic residues" evidence="1">
    <location>
        <begin position="143"/>
        <end position="154"/>
    </location>
</feature>
<feature type="non-terminal residue" evidence="2">
    <location>
        <position position="309"/>
    </location>
</feature>
<feature type="compositionally biased region" description="Basic and acidic residues" evidence="1">
    <location>
        <begin position="129"/>
        <end position="142"/>
    </location>
</feature>
<evidence type="ECO:0000256" key="1">
    <source>
        <dbReference type="SAM" id="MobiDB-lite"/>
    </source>
</evidence>
<proteinExistence type="predicted"/>
<name>A0A9P7FQY8_9AGAR</name>
<feature type="non-terminal residue" evidence="2">
    <location>
        <position position="1"/>
    </location>
</feature>
<comment type="caution">
    <text evidence="2">The sequence shown here is derived from an EMBL/GenBank/DDBJ whole genome shotgun (WGS) entry which is preliminary data.</text>
</comment>
<keyword evidence="3" id="KW-1185">Reference proteome</keyword>
<dbReference type="OrthoDB" id="3269075at2759"/>
<gene>
    <name evidence="2" type="ORF">H0H81_006745</name>
</gene>
<accession>A0A9P7FQY8</accession>
<dbReference type="AlphaFoldDB" id="A0A9P7FQY8"/>
<feature type="region of interest" description="Disordered" evidence="1">
    <location>
        <begin position="119"/>
        <end position="167"/>
    </location>
</feature>
<reference evidence="2" key="1">
    <citation type="submission" date="2021-02" db="EMBL/GenBank/DDBJ databases">
        <authorList>
            <person name="Nieuwenhuis M."/>
            <person name="Van De Peppel L.J.J."/>
        </authorList>
    </citation>
    <scope>NUCLEOTIDE SEQUENCE</scope>
    <source>
        <strain evidence="2">D49</strain>
    </source>
</reference>